<evidence type="ECO:0008006" key="4">
    <source>
        <dbReference type="Google" id="ProtNLM"/>
    </source>
</evidence>
<dbReference type="KEGG" id="dti:Desti_0026"/>
<sequence length="500" mass="56125">MRLLLPKASYFNLKPLWLFPLLIIILCLLLLVSSPDNPFEFSVAISAFFASVSCMLCLMTAGYRINSFMSILVLAYMMYYPIPAVLNLILPEPAISQDLWTGTPIAMWACTLGCTAMAAGAALFQTLYSKRRDQSSQSFFNPPPVLLNVAFFLFLLPAVILRFNLGMYDARFDPDILSLIERTGQYNNILGYLSRFSQMGMLLQLYRAITTRSWKDFTLFGLMASVSVLVFLPTGSRMAAYGWVPWFLLFYLTLERKIWRAGLVFLCLLSLFTFTTALVQVYRNIDQLNRSFSDRLETISEIALGERVDASGKSSLEIVVSRLSDFAFAGRILQDTPSIIPFRESEGLDELYTMMIPKVFVHERPSLQLWDASMDTYGVTRTFQGGGSAPPMFIGDLYSRWGWSGIVGGMFILGIVLAALSALTLQGWTVTSVCFYALYVQYSASLVSAGLFTATVLLSRELFINWAISVGIGLVCAHFFSRKSSPRRVPGFFVDEFKRI</sequence>
<feature type="transmembrane region" description="Helical" evidence="1">
    <location>
        <begin position="435"/>
        <end position="457"/>
    </location>
</feature>
<accession>I4BZN7</accession>
<dbReference type="EMBL" id="CP003360">
    <property type="protein sequence ID" value="AFM22778.1"/>
    <property type="molecule type" value="Genomic_DNA"/>
</dbReference>
<feature type="transmembrane region" description="Helical" evidence="1">
    <location>
        <begin position="463"/>
        <end position="480"/>
    </location>
</feature>
<feature type="transmembrane region" description="Helical" evidence="1">
    <location>
        <begin position="41"/>
        <end position="61"/>
    </location>
</feature>
<evidence type="ECO:0000313" key="3">
    <source>
        <dbReference type="Proteomes" id="UP000006055"/>
    </source>
</evidence>
<proteinExistence type="predicted"/>
<dbReference type="HOGENOM" id="CLU_544833_0_0_7"/>
<reference evidence="3" key="1">
    <citation type="submission" date="2012-06" db="EMBL/GenBank/DDBJ databases">
        <title>Complete sequence of chromosome of Desulfomonile tiedjei DSM 6799.</title>
        <authorList>
            <person name="Lucas S."/>
            <person name="Copeland A."/>
            <person name="Lapidus A."/>
            <person name="Glavina del Rio T."/>
            <person name="Dalin E."/>
            <person name="Tice H."/>
            <person name="Bruce D."/>
            <person name="Goodwin L."/>
            <person name="Pitluck S."/>
            <person name="Peters L."/>
            <person name="Ovchinnikova G."/>
            <person name="Zeytun A."/>
            <person name="Lu M."/>
            <person name="Kyrpides N."/>
            <person name="Mavromatis K."/>
            <person name="Ivanova N."/>
            <person name="Brettin T."/>
            <person name="Detter J.C."/>
            <person name="Han C."/>
            <person name="Larimer F."/>
            <person name="Land M."/>
            <person name="Hauser L."/>
            <person name="Markowitz V."/>
            <person name="Cheng J.-F."/>
            <person name="Hugenholtz P."/>
            <person name="Woyke T."/>
            <person name="Wu D."/>
            <person name="Spring S."/>
            <person name="Schroeder M."/>
            <person name="Brambilla E."/>
            <person name="Klenk H.-P."/>
            <person name="Eisen J.A."/>
        </authorList>
    </citation>
    <scope>NUCLEOTIDE SEQUENCE [LARGE SCALE GENOMIC DNA]</scope>
    <source>
        <strain evidence="3">ATCC 49306 / DSM 6799 / DCB-1</strain>
    </source>
</reference>
<evidence type="ECO:0000313" key="2">
    <source>
        <dbReference type="EMBL" id="AFM22778.1"/>
    </source>
</evidence>
<protein>
    <recommendedName>
        <fullName evidence="4">O-antigen polysaccharide polymerase Wzy</fullName>
    </recommendedName>
</protein>
<gene>
    <name evidence="2" type="ordered locus">Desti_0026</name>
</gene>
<feature type="transmembrane region" description="Helical" evidence="1">
    <location>
        <begin position="16"/>
        <end position="35"/>
    </location>
</feature>
<feature type="transmembrane region" description="Helical" evidence="1">
    <location>
        <begin position="401"/>
        <end position="423"/>
    </location>
</feature>
<evidence type="ECO:0000256" key="1">
    <source>
        <dbReference type="SAM" id="Phobius"/>
    </source>
</evidence>
<keyword evidence="1" id="KW-0812">Transmembrane</keyword>
<feature type="transmembrane region" description="Helical" evidence="1">
    <location>
        <begin position="105"/>
        <end position="124"/>
    </location>
</feature>
<dbReference type="STRING" id="706587.Desti_0026"/>
<dbReference type="AlphaFoldDB" id="I4BZN7"/>
<keyword evidence="1" id="KW-1133">Transmembrane helix</keyword>
<keyword evidence="3" id="KW-1185">Reference proteome</keyword>
<feature type="transmembrane region" description="Helical" evidence="1">
    <location>
        <begin position="261"/>
        <end position="282"/>
    </location>
</feature>
<name>I4BZN7_DESTA</name>
<feature type="transmembrane region" description="Helical" evidence="1">
    <location>
        <begin position="145"/>
        <end position="165"/>
    </location>
</feature>
<dbReference type="Proteomes" id="UP000006055">
    <property type="component" value="Chromosome"/>
</dbReference>
<feature type="transmembrane region" description="Helical" evidence="1">
    <location>
        <begin position="68"/>
        <end position="90"/>
    </location>
</feature>
<feature type="transmembrane region" description="Helical" evidence="1">
    <location>
        <begin position="217"/>
        <end position="232"/>
    </location>
</feature>
<keyword evidence="1" id="KW-0472">Membrane</keyword>
<organism evidence="2 3">
    <name type="scientific">Desulfomonile tiedjei (strain ATCC 49306 / DSM 6799 / DCB-1)</name>
    <dbReference type="NCBI Taxonomy" id="706587"/>
    <lineage>
        <taxon>Bacteria</taxon>
        <taxon>Pseudomonadati</taxon>
        <taxon>Thermodesulfobacteriota</taxon>
        <taxon>Desulfomonilia</taxon>
        <taxon>Desulfomonilales</taxon>
        <taxon>Desulfomonilaceae</taxon>
        <taxon>Desulfomonile</taxon>
    </lineage>
</organism>